<dbReference type="InterPro" id="IPR001810">
    <property type="entry name" value="F-box_dom"/>
</dbReference>
<sequence length="543" mass="61366">MSLASLPPEIFHLILQYCSTATLVALVSVSKAISRDAISVLYHDPLRCILRLAGPTPLQALTRLTGLLATLTNSPRDPAMSASDFFQALRARAEGIYTVTSSSALEQGTELHPTSAPAGFPGTSLSGISYLSIVRHIRFPYEVPRAAGRNTAREFSINYQQNESLYLQVLFSWTLVDPIAEQLESLTIPVPDIDRYIASVGRFRSLTSVKFDMRVFLPYSEPPWTLFLERIVAFLGLHSHLFKDKLENTGYEGIAAFSWTDILRMMRVLPPLKYPVRLVDETLVRFISQPERTNLDKVRFIHDRIPMNHLAMNMNWRQDLHRQKRFFHRCRSLEVLRWSITDPNSFAWAVREKKQREIESVSAWAPLVPLKEAILTVQGDTHGKVISDIFTAFGDTLERAYIAYTDPRTERLLVARGCHFPRLRRLVISVVSGGPLVIDSEALRVCPALEQLELSDKSSSDQGQYPSDDLQWVPCVLPKATLIILVGTLGRNFHMDTLYSTPGLQKLSLLANIPKEPIAGSWDIPRPLSLAWDWKLPHLEKLC</sequence>
<comment type="caution">
    <text evidence="2">The sequence shown here is derived from an EMBL/GenBank/DDBJ whole genome shotgun (WGS) entry which is preliminary data.</text>
</comment>
<organism evidence="2 3">
    <name type="scientific">Lunasporangiospora selenospora</name>
    <dbReference type="NCBI Taxonomy" id="979761"/>
    <lineage>
        <taxon>Eukaryota</taxon>
        <taxon>Fungi</taxon>
        <taxon>Fungi incertae sedis</taxon>
        <taxon>Mucoromycota</taxon>
        <taxon>Mortierellomycotina</taxon>
        <taxon>Mortierellomycetes</taxon>
        <taxon>Mortierellales</taxon>
        <taxon>Mortierellaceae</taxon>
        <taxon>Lunasporangiospora</taxon>
    </lineage>
</organism>
<dbReference type="Proteomes" id="UP000780801">
    <property type="component" value="Unassembled WGS sequence"/>
</dbReference>
<protein>
    <recommendedName>
        <fullName evidence="1">F-box domain-containing protein</fullName>
    </recommendedName>
</protein>
<gene>
    <name evidence="2" type="ORF">BGW38_002244</name>
</gene>
<dbReference type="OrthoDB" id="2369460at2759"/>
<evidence type="ECO:0000259" key="1">
    <source>
        <dbReference type="PROSITE" id="PS50181"/>
    </source>
</evidence>
<accession>A0A9P6FSV0</accession>
<feature type="domain" description="F-box" evidence="1">
    <location>
        <begin position="1"/>
        <end position="45"/>
    </location>
</feature>
<dbReference type="AlphaFoldDB" id="A0A9P6FSV0"/>
<dbReference type="PROSITE" id="PS50181">
    <property type="entry name" value="FBOX"/>
    <property type="match status" value="1"/>
</dbReference>
<evidence type="ECO:0000313" key="3">
    <source>
        <dbReference type="Proteomes" id="UP000780801"/>
    </source>
</evidence>
<name>A0A9P6FSV0_9FUNG</name>
<reference evidence="2" key="1">
    <citation type="journal article" date="2020" name="Fungal Divers.">
        <title>Resolving the Mortierellaceae phylogeny through synthesis of multi-gene phylogenetics and phylogenomics.</title>
        <authorList>
            <person name="Vandepol N."/>
            <person name="Liber J."/>
            <person name="Desiro A."/>
            <person name="Na H."/>
            <person name="Kennedy M."/>
            <person name="Barry K."/>
            <person name="Grigoriev I.V."/>
            <person name="Miller A.N."/>
            <person name="O'Donnell K."/>
            <person name="Stajich J.E."/>
            <person name="Bonito G."/>
        </authorList>
    </citation>
    <scope>NUCLEOTIDE SEQUENCE</scope>
    <source>
        <strain evidence="2">KOD1015</strain>
    </source>
</reference>
<dbReference type="EMBL" id="JAABOA010001774">
    <property type="protein sequence ID" value="KAF9580918.1"/>
    <property type="molecule type" value="Genomic_DNA"/>
</dbReference>
<proteinExistence type="predicted"/>
<feature type="non-terminal residue" evidence="2">
    <location>
        <position position="543"/>
    </location>
</feature>
<evidence type="ECO:0000313" key="2">
    <source>
        <dbReference type="EMBL" id="KAF9580918.1"/>
    </source>
</evidence>
<keyword evidence="3" id="KW-1185">Reference proteome</keyword>